<protein>
    <submittedName>
        <fullName evidence="1">Uncharacterized protein</fullName>
    </submittedName>
</protein>
<dbReference type="Proteomes" id="UP000002700">
    <property type="component" value="Chromosome I"/>
</dbReference>
<dbReference type="EnsemblBacteria" id="ABA47710">
    <property type="protein sequence ID" value="ABA47710"/>
    <property type="gene ID" value="BURPS1710b_0171"/>
</dbReference>
<gene>
    <name evidence="1" type="ordered locus">BURPS1710b_0171</name>
</gene>
<dbReference type="HOGENOM" id="CLU_587519_0_0_4"/>
<evidence type="ECO:0000313" key="2">
    <source>
        <dbReference type="Proteomes" id="UP000002700"/>
    </source>
</evidence>
<evidence type="ECO:0000313" key="1">
    <source>
        <dbReference type="EMBL" id="ABA47710.1"/>
    </source>
</evidence>
<organism evidence="1 2">
    <name type="scientific">Burkholderia pseudomallei (strain 1710b)</name>
    <dbReference type="NCBI Taxonomy" id="320372"/>
    <lineage>
        <taxon>Bacteria</taxon>
        <taxon>Pseudomonadati</taxon>
        <taxon>Pseudomonadota</taxon>
        <taxon>Betaproteobacteria</taxon>
        <taxon>Burkholderiales</taxon>
        <taxon>Burkholderiaceae</taxon>
        <taxon>Burkholderia</taxon>
        <taxon>pseudomallei group</taxon>
    </lineage>
</organism>
<reference evidence="1 2" key="1">
    <citation type="submission" date="2005-09" db="EMBL/GenBank/DDBJ databases">
        <authorList>
            <person name="Woods D.E."/>
            <person name="Nierman W.C."/>
        </authorList>
    </citation>
    <scope>NUCLEOTIDE SEQUENCE [LARGE SCALE GENOMIC DNA]</scope>
    <source>
        <strain evidence="1 2">1710b</strain>
    </source>
</reference>
<dbReference type="AntiFam" id="ANF00110">
    <property type="entry name" value="Shadow ORF (opposite hemE)"/>
</dbReference>
<dbReference type="AlphaFoldDB" id="Q3JXW6"/>
<proteinExistence type="predicted"/>
<dbReference type="KEGG" id="bpm:BURPS1710b_0171"/>
<name>Q3JXW6_BURP1</name>
<dbReference type="EMBL" id="CP000124">
    <property type="protein sequence ID" value="ABA47710.1"/>
    <property type="molecule type" value="Genomic_DNA"/>
</dbReference>
<sequence>MARMVTVAVEHRARLGADRLGRREQDRRIEIALQRDAPRDALARAAEVDRPVEADRIDARRRELLEPEPAALRERDRRHARAVVLALELREHASDVVEREALIGAVGERAAPRIEDHHRLRAGFDLRVQIRGHCLRIDVENPVHQVGPRVRHRFHGAEIVRAAAFDHVARERPRAAGEADQRHALAAFAVGERAANLAHRVGHVAERRADVRHRELRDVGLGAHRMRELRPLARGEIEAQPHRVGNRQDVGEQDRGVERKALERLQRHFGRVIGLLREPEEAARARARCVVLGQVAARLAHQPDRRVVGRLAQQRAQEGVVEESLGHDECDEAKRKGAFYRTRRAARRSRPYDARRPSVMIRRPDRPHVSRKHDENEPDVARARLLRGARPCTNRAAAGRARVAARRRARARHAARMHDGRLQAVHVPARGRRVRRHRHRHGGLAREIARREDGVREDHMADPHR</sequence>
<accession>Q3JXW6</accession>